<dbReference type="AlphaFoldDB" id="J9E3J4"/>
<sequence>DVENSICSQTWSEIPHLDGATASLGSIRLPPAQNLGNTFRSNKHQTRRKLRARRLPRSMSDGEHLGMCMD</sequence>
<dbReference type="EMBL" id="ADBV01008540">
    <property type="protein sequence ID" value="EJW76836.1"/>
    <property type="molecule type" value="Genomic_DNA"/>
</dbReference>
<organism evidence="2 3">
    <name type="scientific">Wuchereria bancrofti</name>
    <dbReference type="NCBI Taxonomy" id="6293"/>
    <lineage>
        <taxon>Eukaryota</taxon>
        <taxon>Metazoa</taxon>
        <taxon>Ecdysozoa</taxon>
        <taxon>Nematoda</taxon>
        <taxon>Chromadorea</taxon>
        <taxon>Rhabditida</taxon>
        <taxon>Spirurina</taxon>
        <taxon>Spiruromorpha</taxon>
        <taxon>Filarioidea</taxon>
        <taxon>Onchocercidae</taxon>
        <taxon>Wuchereria</taxon>
    </lineage>
</organism>
<comment type="caution">
    <text evidence="2">The sequence shown here is derived from an EMBL/GenBank/DDBJ whole genome shotgun (WGS) entry which is preliminary data.</text>
</comment>
<feature type="non-terminal residue" evidence="2">
    <location>
        <position position="1"/>
    </location>
</feature>
<reference evidence="3" key="1">
    <citation type="submission" date="2012-08" db="EMBL/GenBank/DDBJ databases">
        <title>The Genome Sequence of Wuchereria bancrofti.</title>
        <authorList>
            <person name="Nutman T.B."/>
            <person name="Fink D.L."/>
            <person name="Russ C."/>
            <person name="Young S."/>
            <person name="Zeng Q."/>
            <person name="Koehrsen M."/>
            <person name="Alvarado L."/>
            <person name="Berlin A."/>
            <person name="Chapman S.B."/>
            <person name="Chen Z."/>
            <person name="Freedman E."/>
            <person name="Gellesch M."/>
            <person name="Goldberg J."/>
            <person name="Griggs A."/>
            <person name="Gujja S."/>
            <person name="Heilman E.R."/>
            <person name="Heiman D."/>
            <person name="Hepburn T."/>
            <person name="Howarth C."/>
            <person name="Jen D."/>
            <person name="Larson L."/>
            <person name="Lewis B."/>
            <person name="Mehta T."/>
            <person name="Park D."/>
            <person name="Pearson M."/>
            <person name="Roberts A."/>
            <person name="Saif S."/>
            <person name="Shea T."/>
            <person name="Shenoy N."/>
            <person name="Sisk P."/>
            <person name="Stolte C."/>
            <person name="Sykes S."/>
            <person name="Walk T."/>
            <person name="White J."/>
            <person name="Yandava C."/>
            <person name="Haas B."/>
            <person name="Henn M.R."/>
            <person name="Nusbaum C."/>
            <person name="Birren B."/>
        </authorList>
    </citation>
    <scope>NUCLEOTIDE SEQUENCE [LARGE SCALE GENOMIC DNA]</scope>
    <source>
        <strain evidence="3">NA</strain>
    </source>
</reference>
<accession>J9E3J4</accession>
<evidence type="ECO:0000256" key="1">
    <source>
        <dbReference type="SAM" id="MobiDB-lite"/>
    </source>
</evidence>
<dbReference type="Proteomes" id="UP000004810">
    <property type="component" value="Unassembled WGS sequence"/>
</dbReference>
<evidence type="ECO:0000313" key="3">
    <source>
        <dbReference type="Proteomes" id="UP000004810"/>
    </source>
</evidence>
<feature type="non-terminal residue" evidence="2">
    <location>
        <position position="70"/>
    </location>
</feature>
<name>J9E3J4_WUCBA</name>
<gene>
    <name evidence="2" type="ORF">WUBG_12255</name>
</gene>
<feature type="region of interest" description="Disordered" evidence="1">
    <location>
        <begin position="32"/>
        <end position="70"/>
    </location>
</feature>
<proteinExistence type="predicted"/>
<protein>
    <submittedName>
        <fullName evidence="2">Uncharacterized protein</fullName>
    </submittedName>
</protein>
<evidence type="ECO:0000313" key="2">
    <source>
        <dbReference type="EMBL" id="EJW76836.1"/>
    </source>
</evidence>
<feature type="compositionally biased region" description="Basic residues" evidence="1">
    <location>
        <begin position="41"/>
        <end position="56"/>
    </location>
</feature>